<dbReference type="AlphaFoldDB" id="A0A4S4N593"/>
<protein>
    <submittedName>
        <fullName evidence="2">Uncharacterized protein</fullName>
    </submittedName>
</protein>
<keyword evidence="3" id="KW-1185">Reference proteome</keyword>
<organism evidence="2 3">
    <name type="scientific">Antrodiella citrinella</name>
    <dbReference type="NCBI Taxonomy" id="2447956"/>
    <lineage>
        <taxon>Eukaryota</taxon>
        <taxon>Fungi</taxon>
        <taxon>Dikarya</taxon>
        <taxon>Basidiomycota</taxon>
        <taxon>Agaricomycotina</taxon>
        <taxon>Agaricomycetes</taxon>
        <taxon>Polyporales</taxon>
        <taxon>Steccherinaceae</taxon>
        <taxon>Antrodiella</taxon>
    </lineage>
</organism>
<evidence type="ECO:0000313" key="2">
    <source>
        <dbReference type="EMBL" id="THH33088.1"/>
    </source>
</evidence>
<dbReference type="PANTHER" id="PTHR13281:SF0">
    <property type="entry name" value="TRANSMEMBRANE PROTEIN 70, MITOCHONDRIAL"/>
    <property type="match status" value="1"/>
</dbReference>
<evidence type="ECO:0000256" key="1">
    <source>
        <dbReference type="SAM" id="MobiDB-lite"/>
    </source>
</evidence>
<feature type="region of interest" description="Disordered" evidence="1">
    <location>
        <begin position="54"/>
        <end position="77"/>
    </location>
</feature>
<name>A0A4S4N593_9APHY</name>
<accession>A0A4S4N593</accession>
<evidence type="ECO:0000313" key="3">
    <source>
        <dbReference type="Proteomes" id="UP000308730"/>
    </source>
</evidence>
<gene>
    <name evidence="2" type="ORF">EUX98_g1130</name>
</gene>
<dbReference type="GO" id="GO:0031966">
    <property type="term" value="C:mitochondrial membrane"/>
    <property type="evidence" value="ECO:0007669"/>
    <property type="project" value="TreeGrafter"/>
</dbReference>
<dbReference type="EMBL" id="SGPM01000011">
    <property type="protein sequence ID" value="THH33088.1"/>
    <property type="molecule type" value="Genomic_DNA"/>
</dbReference>
<dbReference type="OrthoDB" id="5386199at2759"/>
<dbReference type="GO" id="GO:0033615">
    <property type="term" value="P:mitochondrial proton-transporting ATP synthase complex assembly"/>
    <property type="evidence" value="ECO:0007669"/>
    <property type="project" value="TreeGrafter"/>
</dbReference>
<comment type="caution">
    <text evidence="2">The sequence shown here is derived from an EMBL/GenBank/DDBJ whole genome shotgun (WGS) entry which is preliminary data.</text>
</comment>
<proteinExistence type="predicted"/>
<sequence length="290" mass="31517">MAGVLLRPSQFSPARGLVLRQCRVYSTPSRTWTLGALPQASSRARRSIFTSVPRSNVANVPPPAASETGAEPISNPQTTPLSNLVSGDYVYHGPLTPTFRKLKIFSLSSFSLSVIMTPFLFVLETTSGLPLIARVALASIALSTSGVSTALVSWCGSPYVSTLRWLPAEGTQETAINATETVELTTYTLLLHERITKVYDAGFLVPASRPFATWELAEAFRMPPAEAEQERASGTLPREETVAETFDTKGKVVGRWIVNWAEDGSGTCGASGKVVRYFNVHQEILERPLR</sequence>
<dbReference type="PANTHER" id="PTHR13281">
    <property type="entry name" value="TRANSMEMBRANE PROTEIN 70, MITOCHONDRIAL"/>
    <property type="match status" value="1"/>
</dbReference>
<dbReference type="Pfam" id="PF06979">
    <property type="entry name" value="TMEM70"/>
    <property type="match status" value="1"/>
</dbReference>
<reference evidence="2 3" key="1">
    <citation type="submission" date="2019-02" db="EMBL/GenBank/DDBJ databases">
        <title>Genome sequencing of the rare red list fungi Antrodiella citrinella (Flaviporus citrinellus).</title>
        <authorList>
            <person name="Buettner E."/>
            <person name="Kellner H."/>
        </authorList>
    </citation>
    <scope>NUCLEOTIDE SEQUENCE [LARGE SCALE GENOMIC DNA]</scope>
    <source>
        <strain evidence="2 3">DSM 108506</strain>
    </source>
</reference>
<dbReference type="InterPro" id="IPR045325">
    <property type="entry name" value="TMEM70/TMEM186/TMEM223"/>
</dbReference>
<dbReference type="Proteomes" id="UP000308730">
    <property type="component" value="Unassembled WGS sequence"/>
</dbReference>
<dbReference type="InterPro" id="IPR009724">
    <property type="entry name" value="TMEM70"/>
</dbReference>